<proteinExistence type="inferred from homology"/>
<evidence type="ECO:0000256" key="6">
    <source>
        <dbReference type="ARBA" id="ARBA00023242"/>
    </source>
</evidence>
<keyword evidence="4" id="KW-0235">DNA replication</keyword>
<keyword evidence="5" id="KW-0238">DNA-binding</keyword>
<dbReference type="SUPFAM" id="SSF52540">
    <property type="entry name" value="P-loop containing nucleoside triphosphate hydrolases"/>
    <property type="match status" value="1"/>
</dbReference>
<organism evidence="8 9">
    <name type="scientific">Tortispora caseinolytica NRRL Y-17796</name>
    <dbReference type="NCBI Taxonomy" id="767744"/>
    <lineage>
        <taxon>Eukaryota</taxon>
        <taxon>Fungi</taxon>
        <taxon>Dikarya</taxon>
        <taxon>Ascomycota</taxon>
        <taxon>Saccharomycotina</taxon>
        <taxon>Trigonopsidomycetes</taxon>
        <taxon>Trigonopsidales</taxon>
        <taxon>Trigonopsidaceae</taxon>
        <taxon>Tortispora</taxon>
    </lineage>
</organism>
<keyword evidence="6" id="KW-0539">Nucleus</keyword>
<dbReference type="PANTHER" id="PTHR12087:SF0">
    <property type="entry name" value="ORIGIN RECOGNITION COMPLEX SUBUNIT 4"/>
    <property type="match status" value="1"/>
</dbReference>
<dbReference type="Proteomes" id="UP000095023">
    <property type="component" value="Unassembled WGS sequence"/>
</dbReference>
<dbReference type="EMBL" id="KV453843">
    <property type="protein sequence ID" value="ODV88736.1"/>
    <property type="molecule type" value="Genomic_DNA"/>
</dbReference>
<name>A0A1E4TAF2_9ASCO</name>
<evidence type="ECO:0000256" key="2">
    <source>
        <dbReference type="ARBA" id="ARBA00005334"/>
    </source>
</evidence>
<keyword evidence="9" id="KW-1185">Reference proteome</keyword>
<evidence type="ECO:0000259" key="7">
    <source>
        <dbReference type="SMART" id="SM00382"/>
    </source>
</evidence>
<dbReference type="InterPro" id="IPR032705">
    <property type="entry name" value="ORC4_C"/>
</dbReference>
<dbReference type="SMART" id="SM00382">
    <property type="entry name" value="AAA"/>
    <property type="match status" value="1"/>
</dbReference>
<dbReference type="InterPro" id="IPR003593">
    <property type="entry name" value="AAA+_ATPase"/>
</dbReference>
<dbReference type="GO" id="GO:0006270">
    <property type="term" value="P:DNA replication initiation"/>
    <property type="evidence" value="ECO:0007669"/>
    <property type="project" value="TreeGrafter"/>
</dbReference>
<comment type="subcellular location">
    <subcellularLocation>
        <location evidence="1">Nucleus</location>
    </subcellularLocation>
</comment>
<dbReference type="InterPro" id="IPR027417">
    <property type="entry name" value="P-loop_NTPase"/>
</dbReference>
<dbReference type="Pfam" id="PF13191">
    <property type="entry name" value="AAA_16"/>
    <property type="match status" value="1"/>
</dbReference>
<evidence type="ECO:0000256" key="3">
    <source>
        <dbReference type="ARBA" id="ARBA00019083"/>
    </source>
</evidence>
<dbReference type="GO" id="GO:0005664">
    <property type="term" value="C:nuclear origin of replication recognition complex"/>
    <property type="evidence" value="ECO:0007669"/>
    <property type="project" value="TreeGrafter"/>
</dbReference>
<gene>
    <name evidence="8" type="ORF">CANCADRAFT_3382</name>
</gene>
<dbReference type="InterPro" id="IPR041664">
    <property type="entry name" value="AAA_16"/>
</dbReference>
<evidence type="ECO:0000256" key="5">
    <source>
        <dbReference type="ARBA" id="ARBA00023125"/>
    </source>
</evidence>
<evidence type="ECO:0000313" key="9">
    <source>
        <dbReference type="Proteomes" id="UP000095023"/>
    </source>
</evidence>
<evidence type="ECO:0000313" key="8">
    <source>
        <dbReference type="EMBL" id="ODV88736.1"/>
    </source>
</evidence>
<dbReference type="Gene3D" id="3.40.50.300">
    <property type="entry name" value="P-loop containing nucleotide triphosphate hydrolases"/>
    <property type="match status" value="1"/>
</dbReference>
<feature type="domain" description="AAA+ ATPase" evidence="7">
    <location>
        <begin position="29"/>
        <end position="193"/>
    </location>
</feature>
<dbReference type="InterPro" id="IPR016527">
    <property type="entry name" value="ORC4"/>
</dbReference>
<dbReference type="AlphaFoldDB" id="A0A1E4TAF2"/>
<accession>A0A1E4TAF2</accession>
<dbReference type="GO" id="GO:0003688">
    <property type="term" value="F:DNA replication origin binding"/>
    <property type="evidence" value="ECO:0007669"/>
    <property type="project" value="TreeGrafter"/>
</dbReference>
<reference evidence="9" key="1">
    <citation type="submission" date="2016-02" db="EMBL/GenBank/DDBJ databases">
        <title>Comparative genomics of biotechnologically important yeasts.</title>
        <authorList>
            <consortium name="DOE Joint Genome Institute"/>
            <person name="Riley R."/>
            <person name="Haridas S."/>
            <person name="Wolfe K.H."/>
            <person name="Lopes M.R."/>
            <person name="Hittinger C.T."/>
            <person name="Goker M."/>
            <person name="Salamov A."/>
            <person name="Wisecaver J."/>
            <person name="Long T.M."/>
            <person name="Aerts A.L."/>
            <person name="Barry K."/>
            <person name="Choi C."/>
            <person name="Clum A."/>
            <person name="Coughlan A.Y."/>
            <person name="Deshpande S."/>
            <person name="Douglass A.P."/>
            <person name="Hanson S.J."/>
            <person name="Klenk H.-P."/>
            <person name="Labutti K."/>
            <person name="Lapidus A."/>
            <person name="Lindquist E."/>
            <person name="Lipzen A."/>
            <person name="Meier-Kolthoff J.P."/>
            <person name="Ohm R.A."/>
            <person name="Otillar R.P."/>
            <person name="Pangilinan J."/>
            <person name="Peng Y."/>
            <person name="Rokas A."/>
            <person name="Rosa C.A."/>
            <person name="Scheuner C."/>
            <person name="Sibirny A.A."/>
            <person name="Slot J.C."/>
            <person name="Stielow J.B."/>
            <person name="Sun H."/>
            <person name="Kurtzman C.P."/>
            <person name="Blackwell M."/>
            <person name="Jeffries T.W."/>
            <person name="Grigoriev I.V."/>
        </authorList>
    </citation>
    <scope>NUCLEOTIDE SEQUENCE [LARGE SCALE GENOMIC DNA]</scope>
    <source>
        <strain evidence="9">NRRL Y-17796</strain>
    </source>
</reference>
<dbReference type="Pfam" id="PF14629">
    <property type="entry name" value="ORC4_C"/>
    <property type="match status" value="1"/>
</dbReference>
<evidence type="ECO:0000256" key="1">
    <source>
        <dbReference type="ARBA" id="ARBA00004123"/>
    </source>
</evidence>
<sequence>MVARPKLIGLEPQFDVVYDMLEQVLLSRKGDSLFVAGQRGSGKSTLIDAALEQLYAEFPNKFVTVRVTGCAFQEDQSAFQSICDQLMRFYHAQNNLEPPDKSSFALSLEELYRTLIASPDPDSVLPIFVIIDDVEYFARRNKQSLLYNLLDMARSSKVPIAVIGATSVLSISLHLEKRVYSRFSQRTLLVTPASSIEQFWRICKETLALHAPAENSEEWIQALDEIVKTPKVQALLRFVYHSSCDPRQFVSYWFPTFKAERPTADLVLPLDAIVMPSLEDTLLGLSEAEIIIYTCAARAHHKTDRKSINYNLTMDEYANMFKQIRGEILVGSNPLHDHINARDPARNKKICMGKLSTCASADLHNHDTIA</sequence>
<protein>
    <recommendedName>
        <fullName evidence="3">Origin recognition complex subunit 4</fullName>
    </recommendedName>
</protein>
<evidence type="ECO:0000256" key="4">
    <source>
        <dbReference type="ARBA" id="ARBA00022705"/>
    </source>
</evidence>
<dbReference type="OrthoDB" id="343623at2759"/>
<dbReference type="PANTHER" id="PTHR12087">
    <property type="entry name" value="ORIGIN RECOGNITION COMPLEX SUBUNIT 4"/>
    <property type="match status" value="1"/>
</dbReference>
<comment type="similarity">
    <text evidence="2">Belongs to the ORC4 family.</text>
</comment>